<evidence type="ECO:0000313" key="2">
    <source>
        <dbReference type="Proteomes" id="UP000295129"/>
    </source>
</evidence>
<dbReference type="Proteomes" id="UP000295129">
    <property type="component" value="Unassembled WGS sequence"/>
</dbReference>
<protein>
    <submittedName>
        <fullName evidence="1">4-hydroxybenzoyl-CoA thioesterase</fullName>
    </submittedName>
</protein>
<keyword evidence="2" id="KW-1185">Reference proteome</keyword>
<accession>A0A4R6DVQ7</accession>
<proteinExistence type="predicted"/>
<dbReference type="AlphaFoldDB" id="A0A4R6DVQ7"/>
<name>A0A4R6DVQ7_9RHOO</name>
<reference evidence="1 2" key="1">
    <citation type="submission" date="2019-03" db="EMBL/GenBank/DDBJ databases">
        <title>Genomic Encyclopedia of Type Strains, Phase IV (KMG-IV): sequencing the most valuable type-strain genomes for metagenomic binning, comparative biology and taxonomic classification.</title>
        <authorList>
            <person name="Goeker M."/>
        </authorList>
    </citation>
    <scope>NUCLEOTIDE SEQUENCE [LARGE SCALE GENOMIC DNA]</scope>
    <source>
        <strain evidence="1 2">DSM 12121</strain>
    </source>
</reference>
<sequence>MARIFERNKRVRFAHCDPAGIVFYPRYVELFNEVVEDWFADGLGVGFQDLHEVRRLGIPTVKLDVEYLTPSRYGDVLTFRLQVARIGNASVEVEIAAGVGDKDRVRARLKFVLADMDKLKGVPIDEFWRPKFAAYLKPGGEDLAAR</sequence>
<gene>
    <name evidence="1" type="ORF">C7389_112172</name>
</gene>
<dbReference type="InterPro" id="IPR029069">
    <property type="entry name" value="HotDog_dom_sf"/>
</dbReference>
<dbReference type="OrthoDB" id="21822at2"/>
<dbReference type="Pfam" id="PF13279">
    <property type="entry name" value="4HBT_2"/>
    <property type="match status" value="1"/>
</dbReference>
<dbReference type="SUPFAM" id="SSF54637">
    <property type="entry name" value="Thioesterase/thiol ester dehydrase-isomerase"/>
    <property type="match status" value="1"/>
</dbReference>
<dbReference type="Gene3D" id="3.10.129.10">
    <property type="entry name" value="Hotdog Thioesterase"/>
    <property type="match status" value="1"/>
</dbReference>
<dbReference type="CDD" id="cd00586">
    <property type="entry name" value="4HBT"/>
    <property type="match status" value="1"/>
</dbReference>
<evidence type="ECO:0000313" key="1">
    <source>
        <dbReference type="EMBL" id="TDN49311.1"/>
    </source>
</evidence>
<dbReference type="EMBL" id="SNVV01000012">
    <property type="protein sequence ID" value="TDN49311.1"/>
    <property type="molecule type" value="Genomic_DNA"/>
</dbReference>
<comment type="caution">
    <text evidence="1">The sequence shown here is derived from an EMBL/GenBank/DDBJ whole genome shotgun (WGS) entry which is preliminary data.</text>
</comment>
<organism evidence="1 2">
    <name type="scientific">Azoarcus indigens</name>
    <dbReference type="NCBI Taxonomy" id="29545"/>
    <lineage>
        <taxon>Bacteria</taxon>
        <taxon>Pseudomonadati</taxon>
        <taxon>Pseudomonadota</taxon>
        <taxon>Betaproteobacteria</taxon>
        <taxon>Rhodocyclales</taxon>
        <taxon>Zoogloeaceae</taxon>
        <taxon>Azoarcus</taxon>
    </lineage>
</organism>
<dbReference type="RefSeq" id="WP_133592878.1">
    <property type="nucleotide sequence ID" value="NZ_SNVV01000012.1"/>
</dbReference>